<dbReference type="EMBL" id="FR799622">
    <property type="protein sequence ID" value="CBZ38359.1"/>
    <property type="molecule type" value="Genomic_DNA"/>
</dbReference>
<dbReference type="KEGG" id="ldo:LDBPK_354610"/>
<proteinExistence type="predicted"/>
<dbReference type="RefSeq" id="XP_003865038.1">
    <property type="nucleotide sequence ID" value="XM_003864990.1"/>
</dbReference>
<dbReference type="Proteomes" id="UP000008980">
    <property type="component" value="Chromosome 35"/>
</dbReference>
<evidence type="ECO:0000313" key="1">
    <source>
        <dbReference type="EMBL" id="CBZ38359.1"/>
    </source>
</evidence>
<reference evidence="1 2" key="1">
    <citation type="journal article" date="2011" name="Genome Res.">
        <title>Whole genome sequencing of multiple Leishmania donovani clinical isolates provides insights into population structure and mechanisms of drug resistance.</title>
        <authorList>
            <person name="Downing T."/>
            <person name="Imamura H."/>
            <person name="Decuypere S."/>
            <person name="Clark T.G."/>
            <person name="Coombs G.H."/>
            <person name="Cotton J.A."/>
            <person name="Hilley J.D."/>
            <person name="de Doncker S."/>
            <person name="Maes I."/>
            <person name="Mottram J.C."/>
            <person name="Quail M.A."/>
            <person name="Rijal S."/>
            <person name="Sanders M."/>
            <person name="Schonian G."/>
            <person name="Stark O."/>
            <person name="Sundar S."/>
            <person name="Vanaerschot M."/>
            <person name="Hertz-Fowler C."/>
            <person name="Dujardin J.C."/>
            <person name="Berriman M."/>
        </authorList>
    </citation>
    <scope>NUCLEOTIDE SEQUENCE [LARGE SCALE GENOMIC DNA]</scope>
    <source>
        <strain evidence="1 2">BPK282A1</strain>
    </source>
</reference>
<dbReference type="GeneID" id="13387916"/>
<organism evidence="1 2">
    <name type="scientific">Leishmania donovani</name>
    <dbReference type="NCBI Taxonomy" id="5661"/>
    <lineage>
        <taxon>Eukaryota</taxon>
        <taxon>Discoba</taxon>
        <taxon>Euglenozoa</taxon>
        <taxon>Kinetoplastea</taxon>
        <taxon>Metakinetoplastina</taxon>
        <taxon>Trypanosomatida</taxon>
        <taxon>Trypanosomatidae</taxon>
        <taxon>Leishmaniinae</taxon>
        <taxon>Leishmania</taxon>
    </lineage>
</organism>
<dbReference type="AlphaFoldDB" id="E9BSY0"/>
<name>E9BSY0_LEIDO</name>
<reference evidence="2" key="2">
    <citation type="submission" date="2011-02" db="EMBL/GenBank/DDBJ databases">
        <title>Whole genome sequencing of Leishmania donovani clinical lines reveals dynamic variation related to drug resistance.</title>
        <authorList>
            <person name="Downing T."/>
            <person name="Imamura H."/>
            <person name="Sanders M."/>
            <person name="Decuypere S."/>
            <person name="Hertz-Fowler C."/>
            <person name="Clark T.G."/>
            <person name="Rijal S."/>
            <person name="Sundar S."/>
            <person name="Quail M.A."/>
            <person name="De Doncker S."/>
            <person name="Maes I."/>
            <person name="Vanaerschot M."/>
            <person name="Stark O."/>
            <person name="Schonian G."/>
            <person name="Dujardin J.C."/>
            <person name="Berriman M."/>
        </authorList>
    </citation>
    <scope>NUCLEOTIDE SEQUENCE [LARGE SCALE GENOMIC DNA]</scope>
    <source>
        <strain evidence="2">BPK282A1</strain>
    </source>
</reference>
<gene>
    <name evidence="1" type="ORF">LDBPK_354610</name>
</gene>
<accession>E9BSY0</accession>
<dbReference type="VEuPathDB" id="TriTrypDB:LdBPK_354610.1"/>
<sequence>MAGGRDTGALTNKKKKTAFAPFSASLHFLPVSLIFRFFSLVRCAAVVCSTHTSSSLPRWTEKEQPCFLVFGHSSSSAFATTCQLRRIRVAVSGLLSVRVCVCVGDGLLLQLASRLFLCMCVTHIR</sequence>
<evidence type="ECO:0000313" key="2">
    <source>
        <dbReference type="Proteomes" id="UP000008980"/>
    </source>
</evidence>
<protein>
    <submittedName>
        <fullName evidence="1">Uncharacterized protein</fullName>
    </submittedName>
</protein>